<evidence type="ECO:0000313" key="2">
    <source>
        <dbReference type="EMBL" id="RFM24726.1"/>
    </source>
</evidence>
<comment type="caution">
    <text evidence="2">The sequence shown here is derived from an EMBL/GenBank/DDBJ whole genome shotgun (WGS) entry which is preliminary data.</text>
</comment>
<keyword evidence="1" id="KW-1133">Transmembrane helix</keyword>
<feature type="transmembrane region" description="Helical" evidence="1">
    <location>
        <begin position="45"/>
        <end position="65"/>
    </location>
</feature>
<sequence>MLLLNFVATLFMTGVIWYVQIVHYPLFSRVGLASFREYEALHTNLTTAVVLVPMLVELITALYLCYERPSAVSALEAFVGAAMLGVIWLSTMFIQVPKHTLLSTGFDEKVHQALVTTNWIRTILWSLRSVLLTWLMLKVLR</sequence>
<feature type="transmembrane region" description="Helical" evidence="1">
    <location>
        <begin position="119"/>
        <end position="137"/>
    </location>
</feature>
<organism evidence="2 3">
    <name type="scientific">Candidatus Thermochlorobacter aerophilus</name>
    <dbReference type="NCBI Taxonomy" id="1868324"/>
    <lineage>
        <taxon>Bacteria</taxon>
        <taxon>Pseudomonadati</taxon>
        <taxon>Chlorobiota</taxon>
        <taxon>Chlorobiia</taxon>
        <taxon>Chlorobiales</taxon>
        <taxon>Candidatus Thermochlorobacteriaceae</taxon>
        <taxon>Candidatus Thermochlorobacter</taxon>
    </lineage>
</organism>
<name>A0A395M1U1_9BACT</name>
<evidence type="ECO:0008006" key="4">
    <source>
        <dbReference type="Google" id="ProtNLM"/>
    </source>
</evidence>
<evidence type="ECO:0000313" key="3">
    <source>
        <dbReference type="Proteomes" id="UP000266389"/>
    </source>
</evidence>
<dbReference type="AlphaFoldDB" id="A0A395M1U1"/>
<accession>A0A395M1U1</accession>
<feature type="transmembrane region" description="Helical" evidence="1">
    <location>
        <begin position="77"/>
        <end position="96"/>
    </location>
</feature>
<dbReference type="EMBL" id="PHFL01000028">
    <property type="protein sequence ID" value="RFM24726.1"/>
    <property type="molecule type" value="Genomic_DNA"/>
</dbReference>
<gene>
    <name evidence="2" type="ORF">D0433_04335</name>
</gene>
<dbReference type="Proteomes" id="UP000266389">
    <property type="component" value="Unassembled WGS sequence"/>
</dbReference>
<protein>
    <recommendedName>
        <fullName evidence="4">DUF1772 domain-containing protein</fullName>
    </recommendedName>
</protein>
<reference evidence="2 3" key="1">
    <citation type="journal article" date="2011" name="ISME J.">
        <title>Community ecology of hot spring cyanobacterial mats: predominant populations and their functional potential.</title>
        <authorList>
            <person name="Klatt C.G."/>
            <person name="Wood J.M."/>
            <person name="Rusch D.B."/>
            <person name="Bateson M.M."/>
            <person name="Hamamura N."/>
            <person name="Heidelberg J.F."/>
            <person name="Grossman A.R."/>
            <person name="Bhaya D."/>
            <person name="Cohan F.M."/>
            <person name="Kuhl M."/>
            <person name="Bryant D.A."/>
            <person name="Ward D.M."/>
        </authorList>
    </citation>
    <scope>NUCLEOTIDE SEQUENCE [LARGE SCALE GENOMIC DNA]</scope>
    <source>
        <strain evidence="2">OS</strain>
    </source>
</reference>
<keyword evidence="1" id="KW-0812">Transmembrane</keyword>
<proteinExistence type="predicted"/>
<evidence type="ECO:0000256" key="1">
    <source>
        <dbReference type="SAM" id="Phobius"/>
    </source>
</evidence>
<keyword evidence="1" id="KW-0472">Membrane</keyword>